<dbReference type="InterPro" id="IPR029058">
    <property type="entry name" value="AB_hydrolase_fold"/>
</dbReference>
<reference evidence="14 15" key="1">
    <citation type="submission" date="2019-03" db="EMBL/GenBank/DDBJ databases">
        <title>Freshwater and sediment microbial communities from various areas in North America, analyzing microbe dynamics in response to fracking.</title>
        <authorList>
            <person name="Lamendella R."/>
        </authorList>
    </citation>
    <scope>NUCLEOTIDE SEQUENCE [LARGE SCALE GENOMIC DNA]</scope>
    <source>
        <strain evidence="14 15">74A</strain>
    </source>
</reference>
<evidence type="ECO:0000256" key="3">
    <source>
        <dbReference type="ARBA" id="ARBA00010088"/>
    </source>
</evidence>
<accession>A0A4R2F4K5</accession>
<keyword evidence="9 11" id="KW-0378">Hydrolase</keyword>
<feature type="active site" evidence="12">
    <location>
        <position position="256"/>
    </location>
</feature>
<evidence type="ECO:0000256" key="9">
    <source>
        <dbReference type="ARBA" id="ARBA00022801"/>
    </source>
</evidence>
<evidence type="ECO:0000256" key="6">
    <source>
        <dbReference type="ARBA" id="ARBA00022438"/>
    </source>
</evidence>
<keyword evidence="6 11" id="KW-0031">Aminopeptidase</keyword>
<dbReference type="PANTHER" id="PTHR43722">
    <property type="entry name" value="PROLINE IMINOPEPTIDASE"/>
    <property type="match status" value="1"/>
</dbReference>
<dbReference type="OrthoDB" id="9796770at2"/>
<comment type="similarity">
    <text evidence="3 11">Belongs to the peptidase S33 family.</text>
</comment>
<evidence type="ECO:0000313" key="14">
    <source>
        <dbReference type="EMBL" id="TCN80943.1"/>
    </source>
</evidence>
<evidence type="ECO:0000256" key="2">
    <source>
        <dbReference type="ARBA" id="ARBA00004496"/>
    </source>
</evidence>
<feature type="active site" description="Proton donor" evidence="12">
    <location>
        <position position="285"/>
    </location>
</feature>
<organism evidence="14 15">
    <name type="scientific">Shewanella fodinae</name>
    <dbReference type="NCBI Taxonomy" id="552357"/>
    <lineage>
        <taxon>Bacteria</taxon>
        <taxon>Pseudomonadati</taxon>
        <taxon>Pseudomonadota</taxon>
        <taxon>Gammaproteobacteria</taxon>
        <taxon>Alteromonadales</taxon>
        <taxon>Shewanellaceae</taxon>
        <taxon>Shewanella</taxon>
    </lineage>
</organism>
<evidence type="ECO:0000256" key="4">
    <source>
        <dbReference type="ARBA" id="ARBA00012568"/>
    </source>
</evidence>
<evidence type="ECO:0000313" key="15">
    <source>
        <dbReference type="Proteomes" id="UP000294832"/>
    </source>
</evidence>
<dbReference type="EMBL" id="SLWF01000028">
    <property type="protein sequence ID" value="TCN80943.1"/>
    <property type="molecule type" value="Genomic_DNA"/>
</dbReference>
<comment type="caution">
    <text evidence="14">The sequence shown here is derived from an EMBL/GenBank/DDBJ whole genome shotgun (WGS) entry which is preliminary data.</text>
</comment>
<dbReference type="PRINTS" id="PR00793">
    <property type="entry name" value="PROAMNOPTASE"/>
</dbReference>
<dbReference type="PANTHER" id="PTHR43722:SF1">
    <property type="entry name" value="PROLINE IMINOPEPTIDASE"/>
    <property type="match status" value="1"/>
</dbReference>
<gene>
    <name evidence="14" type="ORF">EDC91_1283</name>
</gene>
<dbReference type="InterPro" id="IPR000073">
    <property type="entry name" value="AB_hydrolase_1"/>
</dbReference>
<keyword evidence="8 11" id="KW-0645">Protease</keyword>
<evidence type="ECO:0000256" key="12">
    <source>
        <dbReference type="PIRSR" id="PIRSR006431-1"/>
    </source>
</evidence>
<dbReference type="GO" id="GO:0005737">
    <property type="term" value="C:cytoplasm"/>
    <property type="evidence" value="ECO:0007669"/>
    <property type="project" value="UniProtKB-SubCell"/>
</dbReference>
<evidence type="ECO:0000256" key="1">
    <source>
        <dbReference type="ARBA" id="ARBA00001585"/>
    </source>
</evidence>
<evidence type="ECO:0000256" key="5">
    <source>
        <dbReference type="ARBA" id="ARBA00021843"/>
    </source>
</evidence>
<dbReference type="Pfam" id="PF00561">
    <property type="entry name" value="Abhydrolase_1"/>
    <property type="match status" value="1"/>
</dbReference>
<evidence type="ECO:0000256" key="8">
    <source>
        <dbReference type="ARBA" id="ARBA00022670"/>
    </source>
</evidence>
<protein>
    <recommendedName>
        <fullName evidence="5 11">Proline iminopeptidase</fullName>
        <shortName evidence="11">PIP</shortName>
        <ecNumber evidence="4 11">3.4.11.5</ecNumber>
    </recommendedName>
    <alternativeName>
        <fullName evidence="10 11">Prolyl aminopeptidase</fullName>
    </alternativeName>
</protein>
<dbReference type="Proteomes" id="UP000294832">
    <property type="component" value="Unassembled WGS sequence"/>
</dbReference>
<sequence length="317" mass="35618">MMLKMSRVEPLSRQWLDVGDGHLLHLLQYGNPNGIPLLFLHGGPGSGCHTSDLALFDLQRFRVLLLDQRGAGLSQPSARLAYNDVLHLLTDIERLRHWLGLERWCLAGGSFGATLGLIYSGLCPQRVLAQCYWGVFVPSTAGRSWLYGSQGAAKRFPVDYRGWRDSVSGASEAELLQAYAQALQTEERAVTAWCRWERILAHPWTLLPADYSITDRSCALIENHFACNHYFEAYTLMRATLNRWPQSTQLLQGEEDWVCPTFLLQQLLAEQQPSVMLQLIRGGHHSLLDTRMQQAVIAAIAQMADNIEPLMTTGVTE</sequence>
<dbReference type="GO" id="GO:0004177">
    <property type="term" value="F:aminopeptidase activity"/>
    <property type="evidence" value="ECO:0007669"/>
    <property type="project" value="UniProtKB-UniRule"/>
</dbReference>
<evidence type="ECO:0000256" key="7">
    <source>
        <dbReference type="ARBA" id="ARBA00022490"/>
    </source>
</evidence>
<feature type="active site" description="Nucleophile" evidence="12">
    <location>
        <position position="110"/>
    </location>
</feature>
<comment type="catalytic activity">
    <reaction evidence="1 11">
        <text>Release of N-terminal proline from a peptide.</text>
        <dbReference type="EC" id="3.4.11.5"/>
    </reaction>
</comment>
<evidence type="ECO:0000256" key="11">
    <source>
        <dbReference type="PIRNR" id="PIRNR006431"/>
    </source>
</evidence>
<dbReference type="AlphaFoldDB" id="A0A4R2F4K5"/>
<proteinExistence type="inferred from homology"/>
<dbReference type="Gene3D" id="3.40.50.1820">
    <property type="entry name" value="alpha/beta hydrolase"/>
    <property type="match status" value="1"/>
</dbReference>
<evidence type="ECO:0000256" key="10">
    <source>
        <dbReference type="ARBA" id="ARBA00029605"/>
    </source>
</evidence>
<evidence type="ECO:0000259" key="13">
    <source>
        <dbReference type="Pfam" id="PF00561"/>
    </source>
</evidence>
<dbReference type="InterPro" id="IPR005944">
    <property type="entry name" value="Pro_iminopeptidase"/>
</dbReference>
<dbReference type="PIRSF" id="PIRSF006431">
    <property type="entry name" value="Pept_S33"/>
    <property type="match status" value="1"/>
</dbReference>
<feature type="domain" description="AB hydrolase-1" evidence="13">
    <location>
        <begin position="36"/>
        <end position="289"/>
    </location>
</feature>
<keyword evidence="7 11" id="KW-0963">Cytoplasm</keyword>
<dbReference type="SUPFAM" id="SSF53474">
    <property type="entry name" value="alpha/beta-Hydrolases"/>
    <property type="match status" value="1"/>
</dbReference>
<name>A0A4R2F4K5_9GAMM</name>
<dbReference type="GO" id="GO:0006508">
    <property type="term" value="P:proteolysis"/>
    <property type="evidence" value="ECO:0007669"/>
    <property type="project" value="UniProtKB-KW"/>
</dbReference>
<dbReference type="EC" id="3.4.11.5" evidence="4 11"/>
<dbReference type="InterPro" id="IPR002410">
    <property type="entry name" value="Peptidase_S33"/>
</dbReference>
<keyword evidence="15" id="KW-1185">Reference proteome</keyword>
<comment type="subcellular location">
    <subcellularLocation>
        <location evidence="2 11">Cytoplasm</location>
    </subcellularLocation>
</comment>